<proteinExistence type="predicted"/>
<accession>A0AAV7V807</accession>
<evidence type="ECO:0000313" key="2">
    <source>
        <dbReference type="EMBL" id="KAJ1197428.1"/>
    </source>
</evidence>
<dbReference type="Proteomes" id="UP001066276">
    <property type="component" value="Chromosome 2_1"/>
</dbReference>
<comment type="caution">
    <text evidence="2">The sequence shown here is derived from an EMBL/GenBank/DDBJ whole genome shotgun (WGS) entry which is preliminary data.</text>
</comment>
<gene>
    <name evidence="2" type="ORF">NDU88_001288</name>
</gene>
<feature type="compositionally biased region" description="Basic and acidic residues" evidence="1">
    <location>
        <begin position="1"/>
        <end position="27"/>
    </location>
</feature>
<feature type="compositionally biased region" description="Basic and acidic residues" evidence="1">
    <location>
        <begin position="105"/>
        <end position="114"/>
    </location>
</feature>
<evidence type="ECO:0000313" key="3">
    <source>
        <dbReference type="Proteomes" id="UP001066276"/>
    </source>
</evidence>
<keyword evidence="3" id="KW-1185">Reference proteome</keyword>
<feature type="compositionally biased region" description="Basic and acidic residues" evidence="1">
    <location>
        <begin position="46"/>
        <end position="79"/>
    </location>
</feature>
<dbReference type="AlphaFoldDB" id="A0AAV7V807"/>
<reference evidence="2" key="1">
    <citation type="journal article" date="2022" name="bioRxiv">
        <title>Sequencing and chromosome-scale assembly of the giantPleurodeles waltlgenome.</title>
        <authorList>
            <person name="Brown T."/>
            <person name="Elewa A."/>
            <person name="Iarovenko S."/>
            <person name="Subramanian E."/>
            <person name="Araus A.J."/>
            <person name="Petzold A."/>
            <person name="Susuki M."/>
            <person name="Suzuki K.-i.T."/>
            <person name="Hayashi T."/>
            <person name="Toyoda A."/>
            <person name="Oliveira C."/>
            <person name="Osipova E."/>
            <person name="Leigh N.D."/>
            <person name="Simon A."/>
            <person name="Yun M.H."/>
        </authorList>
    </citation>
    <scope>NUCLEOTIDE SEQUENCE</scope>
    <source>
        <strain evidence="2">20211129_DDA</strain>
        <tissue evidence="2">Liver</tissue>
    </source>
</reference>
<evidence type="ECO:0000256" key="1">
    <source>
        <dbReference type="SAM" id="MobiDB-lite"/>
    </source>
</evidence>
<protein>
    <submittedName>
        <fullName evidence="2">Uncharacterized protein</fullName>
    </submittedName>
</protein>
<feature type="region of interest" description="Disordered" evidence="1">
    <location>
        <begin position="1"/>
        <end position="122"/>
    </location>
</feature>
<sequence length="122" mass="13461">MTSDAECARRELEIEDGLRTRASEKQEGTLPSRTASKETPLLPQDEESKEKGDRDKNPREPEDGEPLYRPKKNFEEKPGNHGGAHHVPGGAWHSQGKSNCSAPKRVMEEKKSVVKVDNGNGG</sequence>
<name>A0AAV7V807_PLEWA</name>
<organism evidence="2 3">
    <name type="scientific">Pleurodeles waltl</name>
    <name type="common">Iberian ribbed newt</name>
    <dbReference type="NCBI Taxonomy" id="8319"/>
    <lineage>
        <taxon>Eukaryota</taxon>
        <taxon>Metazoa</taxon>
        <taxon>Chordata</taxon>
        <taxon>Craniata</taxon>
        <taxon>Vertebrata</taxon>
        <taxon>Euteleostomi</taxon>
        <taxon>Amphibia</taxon>
        <taxon>Batrachia</taxon>
        <taxon>Caudata</taxon>
        <taxon>Salamandroidea</taxon>
        <taxon>Salamandridae</taxon>
        <taxon>Pleurodelinae</taxon>
        <taxon>Pleurodeles</taxon>
    </lineage>
</organism>
<dbReference type="EMBL" id="JANPWB010000003">
    <property type="protein sequence ID" value="KAJ1197428.1"/>
    <property type="molecule type" value="Genomic_DNA"/>
</dbReference>